<feature type="transmembrane region" description="Helical" evidence="1">
    <location>
        <begin position="48"/>
        <end position="68"/>
    </location>
</feature>
<feature type="transmembrane region" description="Helical" evidence="1">
    <location>
        <begin position="158"/>
        <end position="183"/>
    </location>
</feature>
<feature type="transmembrane region" description="Helical" evidence="1">
    <location>
        <begin position="17"/>
        <end position="36"/>
    </location>
</feature>
<dbReference type="AlphaFoldDB" id="A0A1D8JJN6"/>
<dbReference type="Proteomes" id="UP000185746">
    <property type="component" value="Chromosome"/>
</dbReference>
<keyword evidence="3" id="KW-1185">Reference proteome</keyword>
<protein>
    <recommendedName>
        <fullName evidence="4">ABC transporter permease</fullName>
    </recommendedName>
</protein>
<feature type="transmembrane region" description="Helical" evidence="1">
    <location>
        <begin position="215"/>
        <end position="234"/>
    </location>
</feature>
<accession>A0A1D8JJN6</accession>
<keyword evidence="1" id="KW-1133">Transmembrane helix</keyword>
<name>A0A1D8JJN6_9BACL</name>
<dbReference type="EMBL" id="CP017560">
    <property type="protein sequence ID" value="AOV08927.1"/>
    <property type="molecule type" value="Genomic_DNA"/>
</dbReference>
<organism evidence="2 3">
    <name type="scientific">Sporosarcina ureilytica</name>
    <dbReference type="NCBI Taxonomy" id="298596"/>
    <lineage>
        <taxon>Bacteria</taxon>
        <taxon>Bacillati</taxon>
        <taxon>Bacillota</taxon>
        <taxon>Bacilli</taxon>
        <taxon>Bacillales</taxon>
        <taxon>Caryophanaceae</taxon>
        <taxon>Sporosarcina</taxon>
    </lineage>
</organism>
<evidence type="ECO:0000256" key="1">
    <source>
        <dbReference type="SAM" id="Phobius"/>
    </source>
</evidence>
<dbReference type="KEGG" id="surl:BI350_16145"/>
<evidence type="ECO:0000313" key="2">
    <source>
        <dbReference type="EMBL" id="AOV08927.1"/>
    </source>
</evidence>
<proteinExistence type="predicted"/>
<gene>
    <name evidence="2" type="ORF">BI350_16145</name>
</gene>
<feature type="transmembrane region" description="Helical" evidence="1">
    <location>
        <begin position="96"/>
        <end position="120"/>
    </location>
</feature>
<evidence type="ECO:0008006" key="4">
    <source>
        <dbReference type="Google" id="ProtNLM"/>
    </source>
</evidence>
<dbReference type="RefSeq" id="WP_075529094.1">
    <property type="nucleotide sequence ID" value="NZ_CP017560.1"/>
</dbReference>
<keyword evidence="1" id="KW-0812">Transmembrane</keyword>
<keyword evidence="1" id="KW-0472">Membrane</keyword>
<feature type="transmembrane region" description="Helical" evidence="1">
    <location>
        <begin position="126"/>
        <end position="151"/>
    </location>
</feature>
<reference evidence="2 3" key="1">
    <citation type="submission" date="2016-09" db="EMBL/GenBank/DDBJ databases">
        <title>Complete genome sequence of the Lysinibacillus sphaericus LMG 22257, a specie of Bacillus with ureolytic activity that can effectively biodeposit calcium carbonate.</title>
        <authorList>
            <person name="Yan W."/>
        </authorList>
    </citation>
    <scope>NUCLEOTIDE SEQUENCE [LARGE SCALE GENOMIC DNA]</scope>
    <source>
        <strain evidence="2 3">LMG 22257</strain>
    </source>
</reference>
<evidence type="ECO:0000313" key="3">
    <source>
        <dbReference type="Proteomes" id="UP000185746"/>
    </source>
</evidence>
<sequence length="240" mass="26522">MLNIIKSDFFRIMKGKLCFYSIVGMVVLGIFFGFIASDDTAFEIAKSGLSNGSLLIPIFLTNILMVVWGHEFSYRVVNNSLILGVKRSTFFMGKTVLTFILTILFVLVYSLSLFTTTFVLSGGFDVVALLKVILAQIPLYLTASALGVLLFNIIKSTYVSVAAFISIAFIGDSFLSNIIGTYLPKFDSILDTLFFTNIRNVTNLSNLSTSFTTTIFVSSIAYTLLALIISYSSFSTREFK</sequence>